<reference evidence="2 3" key="1">
    <citation type="submission" date="2016-08" db="EMBL/GenBank/DDBJ databases">
        <title>Characterization of Isolates of Eisenbergiella tayi Derived from Blood Cultures, Using Whole Genome Sequencing.</title>
        <authorList>
            <person name="Bernier A.-M."/>
            <person name="Burdz T."/>
            <person name="Wiebe D."/>
            <person name="Bernard K."/>
        </authorList>
    </citation>
    <scope>NUCLEOTIDE SEQUENCE [LARGE SCALE GENOMIC DNA]</scope>
    <source>
        <strain evidence="2 3">NML120146</strain>
    </source>
</reference>
<evidence type="ECO:0000313" key="2">
    <source>
        <dbReference type="EMBL" id="ODR57042.1"/>
    </source>
</evidence>
<comment type="caution">
    <text evidence="2">The sequence shown here is derived from an EMBL/GenBank/DDBJ whole genome shotgun (WGS) entry which is preliminary data.</text>
</comment>
<feature type="transmembrane region" description="Helical" evidence="1">
    <location>
        <begin position="249"/>
        <end position="266"/>
    </location>
</feature>
<feature type="transmembrane region" description="Helical" evidence="1">
    <location>
        <begin position="278"/>
        <end position="299"/>
    </location>
</feature>
<sequence>MTAIRLLACAGMITGVFILLDLKPVEFSDGLFAALLKPRRNIREELKASTHKKKPGILQRELREAQAVLEMTGREKHFSLVCAASLVLFCVGGAAAILIGNFFLAPVLAAGFLFLPLWYVKLTASHYKRDVSEELETALSVITTAYLRTEDIVTAVEENVTYVNPPVSRVFRSFLMQVKLVDPDVEAAIKAMQGRIDNGVFREWCDALCDCLHDRSLKTTLTPIVAKLSDMRNVNADLDYMVAEPRKEFLLMVLFVVGNIPLMYLLNKDWYAVLMHTALGQGILAVTAGVVFVSAGCVVKLTRPIEYRR</sequence>
<organism evidence="2 3">
    <name type="scientific">Eisenbergiella tayi</name>
    <dbReference type="NCBI Taxonomy" id="1432052"/>
    <lineage>
        <taxon>Bacteria</taxon>
        <taxon>Bacillati</taxon>
        <taxon>Bacillota</taxon>
        <taxon>Clostridia</taxon>
        <taxon>Lachnospirales</taxon>
        <taxon>Lachnospiraceae</taxon>
        <taxon>Eisenbergiella</taxon>
    </lineage>
</organism>
<evidence type="ECO:0000256" key="1">
    <source>
        <dbReference type="SAM" id="Phobius"/>
    </source>
</evidence>
<keyword evidence="3" id="KW-1185">Reference proteome</keyword>
<accession>A0ABX3AL43</accession>
<feature type="transmembrane region" description="Helical" evidence="1">
    <location>
        <begin position="103"/>
        <end position="120"/>
    </location>
</feature>
<protein>
    <recommendedName>
        <fullName evidence="4">Flp pilus assembly protein TadB</fullName>
    </recommendedName>
</protein>
<dbReference type="Proteomes" id="UP000094869">
    <property type="component" value="Unassembled WGS sequence"/>
</dbReference>
<gene>
    <name evidence="2" type="ORF">BEI63_12805</name>
</gene>
<evidence type="ECO:0000313" key="3">
    <source>
        <dbReference type="Proteomes" id="UP000094869"/>
    </source>
</evidence>
<keyword evidence="1" id="KW-0812">Transmembrane</keyword>
<feature type="transmembrane region" description="Helical" evidence="1">
    <location>
        <begin position="78"/>
        <end position="97"/>
    </location>
</feature>
<dbReference type="PANTHER" id="PTHR35007">
    <property type="entry name" value="INTEGRAL MEMBRANE PROTEIN-RELATED"/>
    <property type="match status" value="1"/>
</dbReference>
<proteinExistence type="predicted"/>
<keyword evidence="1" id="KW-1133">Transmembrane helix</keyword>
<name>A0ABX3AL43_9FIRM</name>
<dbReference type="RefSeq" id="WP_069410229.1">
    <property type="nucleotide sequence ID" value="NZ_DAWDRA010000034.1"/>
</dbReference>
<dbReference type="EMBL" id="MEHD01000022">
    <property type="protein sequence ID" value="ODR57042.1"/>
    <property type="molecule type" value="Genomic_DNA"/>
</dbReference>
<dbReference type="PANTHER" id="PTHR35007:SF2">
    <property type="entry name" value="PILUS ASSEMBLE PROTEIN"/>
    <property type="match status" value="1"/>
</dbReference>
<keyword evidence="1" id="KW-0472">Membrane</keyword>
<evidence type="ECO:0008006" key="4">
    <source>
        <dbReference type="Google" id="ProtNLM"/>
    </source>
</evidence>